<dbReference type="Proteomes" id="UP000000448">
    <property type="component" value="Chromosome"/>
</dbReference>
<accession>B9L723</accession>
<keyword evidence="2" id="KW-0413">Isomerase</keyword>
<dbReference type="OrthoDB" id="5329645at2"/>
<dbReference type="STRING" id="598659.NAMH_1794"/>
<dbReference type="KEGG" id="nam:NAMH_1794"/>
<keyword evidence="2" id="KW-0697">Rotamase</keyword>
<dbReference type="EMBL" id="CP001279">
    <property type="protein sequence ID" value="ACM92686.1"/>
    <property type="molecule type" value="Genomic_DNA"/>
</dbReference>
<dbReference type="Pfam" id="PF22506">
    <property type="entry name" value="Cj1289-like_C"/>
    <property type="match status" value="1"/>
</dbReference>
<protein>
    <submittedName>
        <fullName evidence="5">Periplasmic protein</fullName>
    </submittedName>
</protein>
<dbReference type="AlphaFoldDB" id="B9L723"/>
<dbReference type="SUPFAM" id="SSF109998">
    <property type="entry name" value="Triger factor/SurA peptide-binding domain-like"/>
    <property type="match status" value="1"/>
</dbReference>
<dbReference type="InterPro" id="IPR027304">
    <property type="entry name" value="Trigger_fact/SurA_dom_sf"/>
</dbReference>
<evidence type="ECO:0000256" key="1">
    <source>
        <dbReference type="ARBA" id="ARBA00022729"/>
    </source>
</evidence>
<dbReference type="Pfam" id="PF09312">
    <property type="entry name" value="SurA_N"/>
    <property type="match status" value="1"/>
</dbReference>
<dbReference type="RefSeq" id="WP_015901738.1">
    <property type="nucleotide sequence ID" value="NC_012115.1"/>
</dbReference>
<dbReference type="PANTHER" id="PTHR47637">
    <property type="entry name" value="CHAPERONE SURA"/>
    <property type="match status" value="1"/>
</dbReference>
<evidence type="ECO:0000313" key="5">
    <source>
        <dbReference type="EMBL" id="ACM92686.1"/>
    </source>
</evidence>
<dbReference type="InterPro" id="IPR046357">
    <property type="entry name" value="PPIase_dom_sf"/>
</dbReference>
<dbReference type="Gene3D" id="1.10.4030.10">
    <property type="entry name" value="Porin chaperone SurA, peptide-binding domain"/>
    <property type="match status" value="1"/>
</dbReference>
<feature type="domain" description="Cj1289-like C-terminal" evidence="4">
    <location>
        <begin position="133"/>
        <end position="225"/>
    </location>
</feature>
<keyword evidence="1" id="KW-0732">Signal</keyword>
<dbReference type="HOGENOM" id="CLU_059173_1_0_7"/>
<proteinExistence type="predicted"/>
<evidence type="ECO:0000256" key="2">
    <source>
        <dbReference type="ARBA" id="ARBA00023110"/>
    </source>
</evidence>
<feature type="domain" description="SurA N-terminal" evidence="3">
    <location>
        <begin position="20"/>
        <end position="119"/>
    </location>
</feature>
<evidence type="ECO:0000259" key="3">
    <source>
        <dbReference type="Pfam" id="PF09312"/>
    </source>
</evidence>
<dbReference type="GO" id="GO:0003755">
    <property type="term" value="F:peptidyl-prolyl cis-trans isomerase activity"/>
    <property type="evidence" value="ECO:0007669"/>
    <property type="project" value="UniProtKB-KW"/>
</dbReference>
<evidence type="ECO:0000313" key="6">
    <source>
        <dbReference type="Proteomes" id="UP000000448"/>
    </source>
</evidence>
<evidence type="ECO:0000259" key="4">
    <source>
        <dbReference type="Pfam" id="PF22506"/>
    </source>
</evidence>
<organism evidence="5 6">
    <name type="scientific">Nautilia profundicola (strain ATCC BAA-1463 / DSM 18972 / AmH)</name>
    <dbReference type="NCBI Taxonomy" id="598659"/>
    <lineage>
        <taxon>Bacteria</taxon>
        <taxon>Pseudomonadati</taxon>
        <taxon>Campylobacterota</taxon>
        <taxon>Epsilonproteobacteria</taxon>
        <taxon>Nautiliales</taxon>
        <taxon>Nautiliaceae</taxon>
        <taxon>Nautilia</taxon>
    </lineage>
</organism>
<dbReference type="PANTHER" id="PTHR47637:SF1">
    <property type="entry name" value="CHAPERONE SURA"/>
    <property type="match status" value="1"/>
</dbReference>
<sequence length="270" mass="31409">MKKILFVLSLIISLHSEVIDKIIATVNNIPITSYEVDKLASSLKISKDKALQYLLDQKLIQSEIQKRGIDVDDFEIENAMEKIAKQNGLSLFEFKNILMQKGQYQQLRNKIKDDLLKEKLFNQIVQTKLKISQDELKNFYENNKDQFKIFSTVQVTKYTANNKKSLNEIKKNPLANANVKTETKVYSYNELPLGLLFLFKQTKVGEFTPIINDGLAYSMYYVARKDGSVYIPFEKVKNAIANKLAAQKREMILKDYFNKLKNRAYIKFYN</sequence>
<gene>
    <name evidence="5" type="ordered locus">NAMH_1794</name>
</gene>
<name>B9L723_NAUPA</name>
<dbReference type="Gene3D" id="3.10.50.40">
    <property type="match status" value="1"/>
</dbReference>
<dbReference type="eggNOG" id="COG0760">
    <property type="taxonomic scope" value="Bacteria"/>
</dbReference>
<keyword evidence="6" id="KW-1185">Reference proteome</keyword>
<reference evidence="5 6" key="1">
    <citation type="journal article" date="2009" name="PLoS Genet.">
        <title>Adaptations to submarine hydrothermal environments exemplified by the genome of Nautilia profundicola.</title>
        <authorList>
            <person name="Campbell B.J."/>
            <person name="Smith J.L."/>
            <person name="Hanson T.E."/>
            <person name="Klotz M.G."/>
            <person name="Stein L.Y."/>
            <person name="Lee C.K."/>
            <person name="Wu D."/>
            <person name="Robinson J.M."/>
            <person name="Khouri H.M."/>
            <person name="Eisen J.A."/>
            <person name="Cary S.C."/>
        </authorList>
    </citation>
    <scope>NUCLEOTIDE SEQUENCE [LARGE SCALE GENOMIC DNA]</scope>
    <source>
        <strain evidence="6">ATCC BAA-1463 / DSM 18972 / AmH</strain>
    </source>
</reference>
<dbReference type="InterPro" id="IPR050280">
    <property type="entry name" value="OMP_Chaperone_SurA"/>
</dbReference>
<dbReference type="InterPro" id="IPR055131">
    <property type="entry name" value="Cj1289-like_C"/>
</dbReference>
<dbReference type="InterPro" id="IPR015391">
    <property type="entry name" value="SurA_N"/>
</dbReference>